<reference evidence="4" key="1">
    <citation type="submission" date="2019-12" db="EMBL/GenBank/DDBJ databases">
        <title>Epidemiological and comparative genomic analysis of Bacillus anthracis isolated from northern Vietnam.</title>
        <authorList>
            <person name="Hoang T.T.H."/>
            <person name="Dang D.A."/>
            <person name="Pham M.H."/>
            <person name="Luong M.H."/>
            <person name="Tran N.D."/>
            <person name="Nguyen T.H."/>
            <person name="Nguyen T.T."/>
            <person name="Inoue S."/>
            <person name="Morikawa S."/>
            <person name="Okutani A."/>
        </authorList>
    </citation>
    <scope>NUCLEOTIDE SEQUENCE</scope>
    <source>
        <strain evidence="4">QuyetLC</strain>
    </source>
</reference>
<protein>
    <submittedName>
        <fullName evidence="4">Cell surface protein</fullName>
    </submittedName>
</protein>
<gene>
    <name evidence="4" type="ORF">QuyetLC_58210</name>
</gene>
<name>A0A640MJ61_BACAN</name>
<evidence type="ECO:0000259" key="3">
    <source>
        <dbReference type="Pfam" id="PF11797"/>
    </source>
</evidence>
<dbReference type="InterPro" id="IPR021759">
    <property type="entry name" value="WxLIP_HBD"/>
</dbReference>
<proteinExistence type="predicted"/>
<sequence>MSRKKVGVFCLFLFFTFFIIVPKVEATEEMKTKFTVTPVLPENQVSGTSSYYDLILAPKQSSTIVLDIKNKTDEKLSIVLTLANASTNDNGLIVYNDFDKPLDSSLKVPLTDLVTLENEEVSVPPHQTVSAKMKVKGLDQPITGVVLGGVYAHLKDEKTEEENQTTGLTSRYGFNVAIAMRSAANVPLTEVNQLKLAKVTPTIALGAKSLKAVIQNPYAAIFPEVRLEGQVIKKGSSKKIAQRTLKNVRFAPNSSMNFHLDLGKQPLDAGTYIFTGRAILQQDEQQSWPFQQEFTINTREAKKLNQEATVKWVLPTWWLPTFYTLLVITIGAIYSVIWRNNYQKTSEKESENNG</sequence>
<dbReference type="Pfam" id="PF06030">
    <property type="entry name" value="WxLIP_PGBD"/>
    <property type="match status" value="1"/>
</dbReference>
<dbReference type="AlphaFoldDB" id="A0A640MJ61"/>
<feature type="domain" description="WxL Interacting Protein host binding" evidence="3">
    <location>
        <begin position="164"/>
        <end position="306"/>
    </location>
</feature>
<comment type="caution">
    <text evidence="4">The sequence shown here is derived from an EMBL/GenBank/DDBJ whole genome shotgun (WGS) entry which is preliminary data.</text>
</comment>
<evidence type="ECO:0000256" key="1">
    <source>
        <dbReference type="SAM" id="Phobius"/>
    </source>
</evidence>
<accession>A0A640MJ61</accession>
<dbReference type="InterPro" id="IPR010317">
    <property type="entry name" value="WxLIP_PGBD"/>
</dbReference>
<organism evidence="4">
    <name type="scientific">Bacillus anthracis</name>
    <name type="common">anthrax bacterium</name>
    <dbReference type="NCBI Taxonomy" id="1392"/>
    <lineage>
        <taxon>Bacteria</taxon>
        <taxon>Bacillati</taxon>
        <taxon>Bacillota</taxon>
        <taxon>Bacilli</taxon>
        <taxon>Bacillales</taxon>
        <taxon>Bacillaceae</taxon>
        <taxon>Bacillus</taxon>
        <taxon>Bacillus cereus group</taxon>
    </lineage>
</organism>
<feature type="domain" description="WxL Interacting Protein peptidoglycan binding" evidence="2">
    <location>
        <begin position="34"/>
        <end position="152"/>
    </location>
</feature>
<feature type="transmembrane region" description="Helical" evidence="1">
    <location>
        <begin position="317"/>
        <end position="338"/>
    </location>
</feature>
<dbReference type="EMBL" id="BLEY01000117">
    <property type="protein sequence ID" value="GEU14097.1"/>
    <property type="molecule type" value="Genomic_DNA"/>
</dbReference>
<evidence type="ECO:0000313" key="4">
    <source>
        <dbReference type="EMBL" id="GEU14097.1"/>
    </source>
</evidence>
<evidence type="ECO:0000259" key="2">
    <source>
        <dbReference type="Pfam" id="PF06030"/>
    </source>
</evidence>
<keyword evidence="1" id="KW-1133">Transmembrane helix</keyword>
<dbReference type="Pfam" id="PF11797">
    <property type="entry name" value="WxLIP_HBD"/>
    <property type="match status" value="1"/>
</dbReference>
<keyword evidence="1" id="KW-0472">Membrane</keyword>
<keyword evidence="1" id="KW-0812">Transmembrane</keyword>
<reference evidence="4" key="2">
    <citation type="submission" date="2019-12" db="EMBL/GenBank/DDBJ databases">
        <authorList>
            <person name="Hoang T.H.H."/>
            <person name="Okutani A."/>
        </authorList>
    </citation>
    <scope>NUCLEOTIDE SEQUENCE</scope>
    <source>
        <strain evidence="4">QuyetLC</strain>
    </source>
</reference>